<evidence type="ECO:0000313" key="3">
    <source>
        <dbReference type="EMBL" id="TKJ42974.1"/>
    </source>
</evidence>
<proteinExistence type="predicted"/>
<dbReference type="InterPro" id="IPR019752">
    <property type="entry name" value="Pyrv/ketoisovalerate_OxRed_cat"/>
</dbReference>
<gene>
    <name evidence="3" type="ORF">CEE36_05680</name>
</gene>
<dbReference type="NCBIfam" id="TIGR02175">
    <property type="entry name" value="PorC_KorC"/>
    <property type="match status" value="1"/>
</dbReference>
<dbReference type="GO" id="GO:0047553">
    <property type="term" value="F:2-oxoglutarate synthase activity"/>
    <property type="evidence" value="ECO:0007669"/>
    <property type="project" value="UniProtKB-EC"/>
</dbReference>
<dbReference type="SUPFAM" id="SSF53323">
    <property type="entry name" value="Pyruvate-ferredoxin oxidoreductase, PFOR, domain III"/>
    <property type="match status" value="1"/>
</dbReference>
<evidence type="ECO:0000313" key="4">
    <source>
        <dbReference type="Proteomes" id="UP000317778"/>
    </source>
</evidence>
<protein>
    <submittedName>
        <fullName evidence="3">2-oxoglutarate ferredoxin oxidoreductase subunit gamma</fullName>
        <ecNumber evidence="3">1.2.7.3</ecNumber>
    </submittedName>
</protein>
<dbReference type="AlphaFoldDB" id="A0A532V6Z8"/>
<sequence length="181" mass="20181">MRTEVRLSGRGGQGLILAGIVLAEACGVYEEKEVVQTQSYGPEARGGASRSEVVISDQQIRYPRAYDPDILVILSQPAFDRFAPQVKKNGLIFADSFYVHTDRKDVILMPFSETAREELGREVVTNMLMLGVLSAATGIVKLDSLKKAIKHRVRRAFVELNLQALDVGFKLGQEEWRKRSS</sequence>
<dbReference type="InterPro" id="IPR011894">
    <property type="entry name" value="PorC_KorC"/>
</dbReference>
<name>A0A532V6Z8_UNCT6</name>
<reference evidence="3 4" key="1">
    <citation type="submission" date="2017-06" db="EMBL/GenBank/DDBJ databases">
        <title>Novel microbial phyla capable of carbon fixation and sulfur reduction in deep-sea sediments.</title>
        <authorList>
            <person name="Huang J."/>
            <person name="Baker B."/>
            <person name="Wang Y."/>
        </authorList>
    </citation>
    <scope>NUCLEOTIDE SEQUENCE [LARGE SCALE GENOMIC DNA]</scope>
    <source>
        <strain evidence="3">B3_TA06</strain>
    </source>
</reference>
<dbReference type="Gene3D" id="3.40.920.10">
    <property type="entry name" value="Pyruvate-ferredoxin oxidoreductase, PFOR, domain III"/>
    <property type="match status" value="1"/>
</dbReference>
<dbReference type="PANTHER" id="PTHR42730">
    <property type="entry name" value="2-OXOGLUTARATE SYNTHASE SUBUNIT KORC"/>
    <property type="match status" value="1"/>
</dbReference>
<evidence type="ECO:0000256" key="1">
    <source>
        <dbReference type="ARBA" id="ARBA00023002"/>
    </source>
</evidence>
<dbReference type="EC" id="1.2.7.3" evidence="3"/>
<dbReference type="Pfam" id="PF01558">
    <property type="entry name" value="POR"/>
    <property type="match status" value="1"/>
</dbReference>
<organism evidence="3 4">
    <name type="scientific">candidate division TA06 bacterium B3_TA06</name>
    <dbReference type="NCBI Taxonomy" id="2012487"/>
    <lineage>
        <taxon>Bacteria</taxon>
        <taxon>Bacteria division TA06</taxon>
    </lineage>
</organism>
<accession>A0A532V6Z8</accession>
<evidence type="ECO:0000259" key="2">
    <source>
        <dbReference type="Pfam" id="PF01558"/>
    </source>
</evidence>
<dbReference type="Proteomes" id="UP000317778">
    <property type="component" value="Unassembled WGS sequence"/>
</dbReference>
<keyword evidence="1 3" id="KW-0560">Oxidoreductase</keyword>
<dbReference type="PANTHER" id="PTHR42730:SF1">
    <property type="entry name" value="2-OXOGLUTARATE SYNTHASE SUBUNIT KORC"/>
    <property type="match status" value="1"/>
</dbReference>
<dbReference type="InterPro" id="IPR052554">
    <property type="entry name" value="2-oxoglutarate_synth_KorC"/>
</dbReference>
<comment type="caution">
    <text evidence="3">The sequence shown here is derived from an EMBL/GenBank/DDBJ whole genome shotgun (WGS) entry which is preliminary data.</text>
</comment>
<dbReference type="InterPro" id="IPR002869">
    <property type="entry name" value="Pyrv_flavodox_OxRed_cen"/>
</dbReference>
<dbReference type="EMBL" id="NJBO01000007">
    <property type="protein sequence ID" value="TKJ42974.1"/>
    <property type="molecule type" value="Genomic_DNA"/>
</dbReference>
<feature type="domain" description="Pyruvate/ketoisovalerate oxidoreductase catalytic" evidence="2">
    <location>
        <begin position="11"/>
        <end position="169"/>
    </location>
</feature>